<feature type="compositionally biased region" description="Basic and acidic residues" evidence="1">
    <location>
        <begin position="84"/>
        <end position="94"/>
    </location>
</feature>
<dbReference type="AlphaFoldDB" id="A0A426XBL2"/>
<accession>A0A426XBL2</accession>
<organism evidence="2 3">
    <name type="scientific">Ensete ventricosum</name>
    <name type="common">Abyssinian banana</name>
    <name type="synonym">Musa ensete</name>
    <dbReference type="NCBI Taxonomy" id="4639"/>
    <lineage>
        <taxon>Eukaryota</taxon>
        <taxon>Viridiplantae</taxon>
        <taxon>Streptophyta</taxon>
        <taxon>Embryophyta</taxon>
        <taxon>Tracheophyta</taxon>
        <taxon>Spermatophyta</taxon>
        <taxon>Magnoliopsida</taxon>
        <taxon>Liliopsida</taxon>
        <taxon>Zingiberales</taxon>
        <taxon>Musaceae</taxon>
        <taxon>Ensete</taxon>
    </lineage>
</organism>
<name>A0A426XBL2_ENSVE</name>
<proteinExistence type="predicted"/>
<evidence type="ECO:0000256" key="1">
    <source>
        <dbReference type="SAM" id="MobiDB-lite"/>
    </source>
</evidence>
<comment type="caution">
    <text evidence="2">The sequence shown here is derived from an EMBL/GenBank/DDBJ whole genome shotgun (WGS) entry which is preliminary data.</text>
</comment>
<reference evidence="2 3" key="1">
    <citation type="journal article" date="2014" name="Agronomy (Basel)">
        <title>A Draft Genome Sequence for Ensete ventricosum, the Drought-Tolerant Tree Against Hunger.</title>
        <authorList>
            <person name="Harrison J."/>
            <person name="Moore K.A."/>
            <person name="Paszkiewicz K."/>
            <person name="Jones T."/>
            <person name="Grant M."/>
            <person name="Ambacheew D."/>
            <person name="Muzemil S."/>
            <person name="Studholme D.J."/>
        </authorList>
    </citation>
    <scope>NUCLEOTIDE SEQUENCE [LARGE SCALE GENOMIC DNA]</scope>
</reference>
<dbReference type="EMBL" id="AMZH03023062">
    <property type="protein sequence ID" value="RRT36838.1"/>
    <property type="molecule type" value="Genomic_DNA"/>
</dbReference>
<sequence>MLSPYVYLTEKVELVGMGGAPGLGSGVLMLEWSPDEEGVVPPGSVADACKEIGSCSPGCGLFLGTSNDVVAGSTGRELGSYDASRVDPTERELGDIDNTVS</sequence>
<evidence type="ECO:0000313" key="2">
    <source>
        <dbReference type="EMBL" id="RRT36838.1"/>
    </source>
</evidence>
<gene>
    <name evidence="2" type="ORF">B296_00055247</name>
</gene>
<feature type="region of interest" description="Disordered" evidence="1">
    <location>
        <begin position="74"/>
        <end position="101"/>
    </location>
</feature>
<protein>
    <submittedName>
        <fullName evidence="2">Uncharacterized protein</fullName>
    </submittedName>
</protein>
<dbReference type="Proteomes" id="UP000287651">
    <property type="component" value="Unassembled WGS sequence"/>
</dbReference>
<evidence type="ECO:0000313" key="3">
    <source>
        <dbReference type="Proteomes" id="UP000287651"/>
    </source>
</evidence>